<keyword evidence="5" id="KW-0732">Signal</keyword>
<dbReference type="Pfam" id="PF00515">
    <property type="entry name" value="TPR_1"/>
    <property type="match status" value="1"/>
</dbReference>
<dbReference type="SMART" id="SM00028">
    <property type="entry name" value="TPR"/>
    <property type="match status" value="3"/>
</dbReference>
<proteinExistence type="predicted"/>
<feature type="repeat" description="TPR" evidence="3">
    <location>
        <begin position="99"/>
        <end position="132"/>
    </location>
</feature>
<sequence length="209" mass="22674">MKAARISIAFLLAALAAAPACANFSGGSKSDEEKPATPGISSFSMTPREEAEHLYADGRDEALKAKKDLEAGKTKNAEKKFRKALDRGERAVAIDPQYHEAWNLIGYSSRHLKNYDHALVAYDKCLSIKPDYTLAREYLGEAYLEMGNLAKAREQLAWLQTHAASSQDAKDLGKAVADYEGAHGLAADSTAAPRDTSRSAPADTSRKGW</sequence>
<dbReference type="PROSITE" id="PS50005">
    <property type="entry name" value="TPR"/>
    <property type="match status" value="1"/>
</dbReference>
<feature type="chain" id="PRO_5022202465" evidence="5">
    <location>
        <begin position="23"/>
        <end position="209"/>
    </location>
</feature>
<feature type="signal peptide" evidence="5">
    <location>
        <begin position="1"/>
        <end position="22"/>
    </location>
</feature>
<dbReference type="InterPro" id="IPR019734">
    <property type="entry name" value="TPR_rpt"/>
</dbReference>
<name>A0A538SCG9_UNCEI</name>
<dbReference type="AlphaFoldDB" id="A0A538SCG9"/>
<evidence type="ECO:0000256" key="5">
    <source>
        <dbReference type="SAM" id="SignalP"/>
    </source>
</evidence>
<evidence type="ECO:0000313" key="6">
    <source>
        <dbReference type="EMBL" id="TMQ49068.1"/>
    </source>
</evidence>
<dbReference type="SUPFAM" id="SSF48452">
    <property type="entry name" value="TPR-like"/>
    <property type="match status" value="1"/>
</dbReference>
<protein>
    <submittedName>
        <fullName evidence="6">Tetratricopeptide repeat protein</fullName>
    </submittedName>
</protein>
<dbReference type="PANTHER" id="PTHR44943:SF8">
    <property type="entry name" value="TPR REPEAT-CONTAINING PROTEIN MJ0263"/>
    <property type="match status" value="1"/>
</dbReference>
<dbReference type="EMBL" id="VBOS01000459">
    <property type="protein sequence ID" value="TMQ49068.1"/>
    <property type="molecule type" value="Genomic_DNA"/>
</dbReference>
<keyword evidence="1" id="KW-0677">Repeat</keyword>
<feature type="region of interest" description="Disordered" evidence="4">
    <location>
        <begin position="25"/>
        <end position="44"/>
    </location>
</feature>
<evidence type="ECO:0000256" key="2">
    <source>
        <dbReference type="ARBA" id="ARBA00022803"/>
    </source>
</evidence>
<dbReference type="Proteomes" id="UP000317716">
    <property type="component" value="Unassembled WGS sequence"/>
</dbReference>
<evidence type="ECO:0000256" key="4">
    <source>
        <dbReference type="SAM" id="MobiDB-lite"/>
    </source>
</evidence>
<organism evidence="6 7">
    <name type="scientific">Eiseniibacteriota bacterium</name>
    <dbReference type="NCBI Taxonomy" id="2212470"/>
    <lineage>
        <taxon>Bacteria</taxon>
        <taxon>Candidatus Eiseniibacteriota</taxon>
    </lineage>
</organism>
<dbReference type="InterPro" id="IPR011990">
    <property type="entry name" value="TPR-like_helical_dom_sf"/>
</dbReference>
<feature type="region of interest" description="Disordered" evidence="4">
    <location>
        <begin position="186"/>
        <end position="209"/>
    </location>
</feature>
<keyword evidence="2 3" id="KW-0802">TPR repeat</keyword>
<gene>
    <name evidence="6" type="ORF">E6K72_12540</name>
</gene>
<dbReference type="Gene3D" id="1.25.40.10">
    <property type="entry name" value="Tetratricopeptide repeat domain"/>
    <property type="match status" value="1"/>
</dbReference>
<reference evidence="6 7" key="1">
    <citation type="journal article" date="2019" name="Nat. Microbiol.">
        <title>Mediterranean grassland soil C-N compound turnover is dependent on rainfall and depth, and is mediated by genomically divergent microorganisms.</title>
        <authorList>
            <person name="Diamond S."/>
            <person name="Andeer P.F."/>
            <person name="Li Z."/>
            <person name="Crits-Christoph A."/>
            <person name="Burstein D."/>
            <person name="Anantharaman K."/>
            <person name="Lane K.R."/>
            <person name="Thomas B.C."/>
            <person name="Pan C."/>
            <person name="Northen T.R."/>
            <person name="Banfield J.F."/>
        </authorList>
    </citation>
    <scope>NUCLEOTIDE SEQUENCE [LARGE SCALE GENOMIC DNA]</scope>
    <source>
        <strain evidence="6">WS_2</strain>
    </source>
</reference>
<dbReference type="PANTHER" id="PTHR44943">
    <property type="entry name" value="CELLULOSE SYNTHASE OPERON PROTEIN C"/>
    <property type="match status" value="1"/>
</dbReference>
<dbReference type="InterPro" id="IPR051685">
    <property type="entry name" value="Ycf3/AcsC/BcsC/TPR_MFPF"/>
</dbReference>
<evidence type="ECO:0000256" key="1">
    <source>
        <dbReference type="ARBA" id="ARBA00022737"/>
    </source>
</evidence>
<comment type="caution">
    <text evidence="6">The sequence shown here is derived from an EMBL/GenBank/DDBJ whole genome shotgun (WGS) entry which is preliminary data.</text>
</comment>
<evidence type="ECO:0000313" key="7">
    <source>
        <dbReference type="Proteomes" id="UP000317716"/>
    </source>
</evidence>
<accession>A0A538SCG9</accession>
<evidence type="ECO:0000256" key="3">
    <source>
        <dbReference type="PROSITE-ProRule" id="PRU00339"/>
    </source>
</evidence>